<dbReference type="Gene3D" id="1.10.287.210">
    <property type="match status" value="1"/>
</dbReference>
<dbReference type="PANTHER" id="PTHR10424:SF68">
    <property type="entry name" value="ENDOGENOUS RETROVIRUS GROUP 3 MEMBER 1 ENV POLYPROTEIN"/>
    <property type="match status" value="1"/>
</dbReference>
<feature type="non-terminal residue" evidence="1">
    <location>
        <position position="1"/>
    </location>
</feature>
<dbReference type="Pfam" id="PF00429">
    <property type="entry name" value="TLV_coat"/>
    <property type="match status" value="1"/>
</dbReference>
<evidence type="ECO:0000313" key="2">
    <source>
        <dbReference type="Proteomes" id="UP000796761"/>
    </source>
</evidence>
<sequence>AESNLLGAPLFETLNRQRREIRRELPIAGGNQKWGEEEWPAERIIEYYGPATWANNGSWRYRTPIYLLNRLIRLQAVVEVVSNHTSEALELLAKQHSQMRAFVYQNRLALDYLLAEEGGVCGRFNESECCIEIDDYEETIKGLAQEIKKHANFIISNDMLVKMTTSAPGPPCECQQGTKLCWLSMQWQQVIRVSDLPTEIRIVSGFFLAFISNRMIESSESGLQTRPGRKNLTKSHQVPFTKGVDNEERPIQYCLSKLDFHRQMSERPEREKEWKLAKLQGETINIKGDKCYYRWLFLPNPQCVTMFREHLE</sequence>
<dbReference type="AlphaFoldDB" id="A0A8K1LM44"/>
<dbReference type="InterPro" id="IPR018154">
    <property type="entry name" value="TLV/ENV_coat_polyprotein"/>
</dbReference>
<dbReference type="CDD" id="cd09850">
    <property type="entry name" value="Ebola-like_HR1-HR2"/>
    <property type="match status" value="1"/>
</dbReference>
<dbReference type="PANTHER" id="PTHR10424">
    <property type="entry name" value="VIRAL ENVELOPE PROTEIN"/>
    <property type="match status" value="1"/>
</dbReference>
<dbReference type="Proteomes" id="UP000796761">
    <property type="component" value="Unassembled WGS sequence"/>
</dbReference>
<comment type="caution">
    <text evidence="1">The sequence shown here is derived from an EMBL/GenBank/DDBJ whole genome shotgun (WGS) entry which is preliminary data.</text>
</comment>
<dbReference type="OrthoDB" id="8949317at2759"/>
<reference evidence="1" key="1">
    <citation type="submission" date="2019-04" db="EMBL/GenBank/DDBJ databases">
        <title>Genome assembly of Zosterops borbonicus 15179.</title>
        <authorList>
            <person name="Leroy T."/>
            <person name="Anselmetti Y."/>
            <person name="Tilak M.-K."/>
            <person name="Nabholz B."/>
        </authorList>
    </citation>
    <scope>NUCLEOTIDE SEQUENCE</scope>
    <source>
        <strain evidence="1">HGM_15179</strain>
        <tissue evidence="1">Muscle</tissue>
    </source>
</reference>
<keyword evidence="2" id="KW-1185">Reference proteome</keyword>
<dbReference type="SUPFAM" id="SSF58069">
    <property type="entry name" value="Virus ectodomain"/>
    <property type="match status" value="1"/>
</dbReference>
<dbReference type="EMBL" id="SWJQ01000205">
    <property type="protein sequence ID" value="TRZ18872.1"/>
    <property type="molecule type" value="Genomic_DNA"/>
</dbReference>
<evidence type="ECO:0000313" key="1">
    <source>
        <dbReference type="EMBL" id="TRZ18872.1"/>
    </source>
</evidence>
<proteinExistence type="predicted"/>
<gene>
    <name evidence="1" type="ORF">HGM15179_008229</name>
</gene>
<protein>
    <submittedName>
        <fullName evidence="1">Uncharacterized protein</fullName>
    </submittedName>
</protein>
<name>A0A8K1LM44_9PASS</name>
<accession>A0A8K1LM44</accession>
<organism evidence="1 2">
    <name type="scientific">Zosterops borbonicus</name>
    <dbReference type="NCBI Taxonomy" id="364589"/>
    <lineage>
        <taxon>Eukaryota</taxon>
        <taxon>Metazoa</taxon>
        <taxon>Chordata</taxon>
        <taxon>Craniata</taxon>
        <taxon>Vertebrata</taxon>
        <taxon>Euteleostomi</taxon>
        <taxon>Archelosauria</taxon>
        <taxon>Archosauria</taxon>
        <taxon>Dinosauria</taxon>
        <taxon>Saurischia</taxon>
        <taxon>Theropoda</taxon>
        <taxon>Coelurosauria</taxon>
        <taxon>Aves</taxon>
        <taxon>Neognathae</taxon>
        <taxon>Neoaves</taxon>
        <taxon>Telluraves</taxon>
        <taxon>Australaves</taxon>
        <taxon>Passeriformes</taxon>
        <taxon>Sylvioidea</taxon>
        <taxon>Zosteropidae</taxon>
        <taxon>Zosterops</taxon>
    </lineage>
</organism>